<organism evidence="2 3">
    <name type="scientific">Pochonia chlamydosporia 170</name>
    <dbReference type="NCBI Taxonomy" id="1380566"/>
    <lineage>
        <taxon>Eukaryota</taxon>
        <taxon>Fungi</taxon>
        <taxon>Dikarya</taxon>
        <taxon>Ascomycota</taxon>
        <taxon>Pezizomycotina</taxon>
        <taxon>Sordariomycetes</taxon>
        <taxon>Hypocreomycetidae</taxon>
        <taxon>Hypocreales</taxon>
        <taxon>Clavicipitaceae</taxon>
        <taxon>Pochonia</taxon>
    </lineage>
</organism>
<dbReference type="OrthoDB" id="5279705at2759"/>
<comment type="caution">
    <text evidence="2">The sequence shown here is derived from an EMBL/GenBank/DDBJ whole genome shotgun (WGS) entry which is preliminary data.</text>
</comment>
<feature type="region of interest" description="Disordered" evidence="1">
    <location>
        <begin position="1"/>
        <end position="85"/>
    </location>
</feature>
<dbReference type="AlphaFoldDB" id="A0A179FZX7"/>
<dbReference type="KEGG" id="pchm:VFPPC_13411"/>
<dbReference type="RefSeq" id="XP_018147287.1">
    <property type="nucleotide sequence ID" value="XM_018291188.1"/>
</dbReference>
<gene>
    <name evidence="2" type="ORF">VFPPC_13411</name>
</gene>
<feature type="compositionally biased region" description="Basic and acidic residues" evidence="1">
    <location>
        <begin position="69"/>
        <end position="79"/>
    </location>
</feature>
<dbReference type="STRING" id="1380566.A0A179FZX7"/>
<name>A0A179FZX7_METCM</name>
<dbReference type="EMBL" id="LSBJ02000002">
    <property type="protein sequence ID" value="OAQ70750.1"/>
    <property type="molecule type" value="Genomic_DNA"/>
</dbReference>
<proteinExistence type="predicted"/>
<dbReference type="Proteomes" id="UP000078397">
    <property type="component" value="Unassembled WGS sequence"/>
</dbReference>
<evidence type="ECO:0000256" key="1">
    <source>
        <dbReference type="SAM" id="MobiDB-lite"/>
    </source>
</evidence>
<evidence type="ECO:0000313" key="3">
    <source>
        <dbReference type="Proteomes" id="UP000078397"/>
    </source>
</evidence>
<accession>A0A179FZX7</accession>
<feature type="compositionally biased region" description="Low complexity" evidence="1">
    <location>
        <begin position="41"/>
        <end position="53"/>
    </location>
</feature>
<reference evidence="2 3" key="1">
    <citation type="journal article" date="2016" name="PLoS Pathog.">
        <title>Biosynthesis of antibiotic leucinostatins in bio-control fungus Purpureocillium lilacinum and their inhibition on phytophthora revealed by genome mining.</title>
        <authorList>
            <person name="Wang G."/>
            <person name="Liu Z."/>
            <person name="Lin R."/>
            <person name="Li E."/>
            <person name="Mao Z."/>
            <person name="Ling J."/>
            <person name="Yang Y."/>
            <person name="Yin W.B."/>
            <person name="Xie B."/>
        </authorList>
    </citation>
    <scope>NUCLEOTIDE SEQUENCE [LARGE SCALE GENOMIC DNA]</scope>
    <source>
        <strain evidence="2">170</strain>
    </source>
</reference>
<keyword evidence="3" id="KW-1185">Reference proteome</keyword>
<sequence length="207" mass="23703">MLSVATPISSFDHRPNVPSPLSSSPLRASSPLSPVDRNAFPQRQIQSSPIQQPKFKYASRPVRQNPLLRKREDAQESRRRNFLQSVRQKADEKAWQRRDIEGQFLKNSLLADIGRLSHDAPAFSDRDLEDAMTFRENERIQNDGMEVCPEEDELEAMVASYERESREVRPPSPTLSDEEYDDVFAELLAQEEVCSQPQSSAEHMDMS</sequence>
<dbReference type="GeneID" id="28855182"/>
<feature type="compositionally biased region" description="Low complexity" evidence="1">
    <location>
        <begin position="19"/>
        <end position="34"/>
    </location>
</feature>
<evidence type="ECO:0000313" key="2">
    <source>
        <dbReference type="EMBL" id="OAQ70750.1"/>
    </source>
</evidence>
<protein>
    <submittedName>
        <fullName evidence="2">Uncharacterized protein</fullName>
    </submittedName>
</protein>